<evidence type="ECO:0000313" key="4">
    <source>
        <dbReference type="EMBL" id="KDS55274.1"/>
    </source>
</evidence>
<feature type="signal peptide" evidence="1">
    <location>
        <begin position="1"/>
        <end position="21"/>
    </location>
</feature>
<dbReference type="InterPro" id="IPR003137">
    <property type="entry name" value="PA_domain"/>
</dbReference>
<dbReference type="Gene3D" id="3.40.630.10">
    <property type="entry name" value="Zn peptidases"/>
    <property type="match status" value="1"/>
</dbReference>
<sequence>MKKGLLLLSAILALGSLSSSAQRRTATMTDEEMYLDAMHRNITTEKIFGYVKQLSDPALEGRLAGSPGMAKAVDIVKGYFKEWKLIPRGENGSYIQLFPHPCVEIQPGSTMDILFPVTQDKKKTVWISKTYPWADGWFAGGMTSNGEVTADVVYAGFGVTAPELGYDDYKDIDVKGKIVLVEGETPNISRNPDSLAMWYKHTLHQTKLNNAAAHGAAGLLYKWVPGPNAPYNPGFVYCHVTDTVVNDIFRGTGKTYKETIRQIYKTQKPASFHTGKRAHIKMNATYNPNATGKNILGMIKGSDPILCNEYVIISAHLDHLGMIPFLIEGANDNNSSSAAMLGVAEALAKSKIKPKRSIIFMSVDGEEAGLTGSTYYTNHSLVPQNKVVAILNLEQVGVGEMLGANYHYKYPELAELSEKANDRYVHRRLFTSETHFLTRPRTDGAVFMKAGYPCIDLWALGGGYYHHPKDNTQSINPDILRAATEWLYWTTIFIADK</sequence>
<evidence type="ECO:0000259" key="3">
    <source>
        <dbReference type="Pfam" id="PF04389"/>
    </source>
</evidence>
<dbReference type="InterPro" id="IPR046450">
    <property type="entry name" value="PA_dom_sf"/>
</dbReference>
<accession>A0A069STX8</accession>
<dbReference type="PANTHER" id="PTHR12147">
    <property type="entry name" value="METALLOPEPTIDASE M28 FAMILY MEMBER"/>
    <property type="match status" value="1"/>
</dbReference>
<name>A0A069STX8_PHOVU</name>
<dbReference type="PANTHER" id="PTHR12147:SF26">
    <property type="entry name" value="PEPTIDASE M28 DOMAIN-CONTAINING PROTEIN"/>
    <property type="match status" value="1"/>
</dbReference>
<organism evidence="4 5">
    <name type="scientific">Phocaeicola vulgatus str. 3975 RP4</name>
    <dbReference type="NCBI Taxonomy" id="1339352"/>
    <lineage>
        <taxon>Bacteria</taxon>
        <taxon>Pseudomonadati</taxon>
        <taxon>Bacteroidota</taxon>
        <taxon>Bacteroidia</taxon>
        <taxon>Bacteroidales</taxon>
        <taxon>Bacteroidaceae</taxon>
        <taxon>Phocaeicola</taxon>
    </lineage>
</organism>
<dbReference type="SUPFAM" id="SSF52025">
    <property type="entry name" value="PA domain"/>
    <property type="match status" value="1"/>
</dbReference>
<reference evidence="4 5" key="1">
    <citation type="submission" date="2014-04" db="EMBL/GenBank/DDBJ databases">
        <authorList>
            <person name="Sears C."/>
            <person name="Carroll K."/>
            <person name="Sack B.R."/>
            <person name="Qadri F."/>
            <person name="Myers L.L."/>
            <person name="Chung G.-T."/>
            <person name="Escheverria P."/>
            <person name="Fraser C.M."/>
            <person name="Sadzewicz L."/>
            <person name="Shefchek K.A."/>
            <person name="Tallon L."/>
            <person name="Das S.P."/>
            <person name="Daugherty S."/>
            <person name="Mongodin E.F."/>
        </authorList>
    </citation>
    <scope>NUCLEOTIDE SEQUENCE [LARGE SCALE GENOMIC DNA]</scope>
    <source>
        <strain evidence="4 5">3975 RP4</strain>
    </source>
</reference>
<dbReference type="Pfam" id="PF04389">
    <property type="entry name" value="Peptidase_M28"/>
    <property type="match status" value="1"/>
</dbReference>
<dbReference type="RefSeq" id="WP_011965243.1">
    <property type="nucleotide sequence ID" value="NZ_JNHM01000013.1"/>
</dbReference>
<dbReference type="EMBL" id="JNHM01000013">
    <property type="protein sequence ID" value="KDS55274.1"/>
    <property type="molecule type" value="Genomic_DNA"/>
</dbReference>
<dbReference type="AlphaFoldDB" id="A0A069STX8"/>
<evidence type="ECO:0000256" key="1">
    <source>
        <dbReference type="SAM" id="SignalP"/>
    </source>
</evidence>
<proteinExistence type="predicted"/>
<feature type="domain" description="PA" evidence="2">
    <location>
        <begin position="148"/>
        <end position="220"/>
    </location>
</feature>
<dbReference type="InterPro" id="IPR045175">
    <property type="entry name" value="M28_fam"/>
</dbReference>
<protein>
    <submittedName>
        <fullName evidence="4">Peptidase M20/M25/M40 family protein</fullName>
    </submittedName>
</protein>
<dbReference type="Pfam" id="PF02225">
    <property type="entry name" value="PA"/>
    <property type="match status" value="1"/>
</dbReference>
<dbReference type="GO" id="GO:0008235">
    <property type="term" value="F:metalloexopeptidase activity"/>
    <property type="evidence" value="ECO:0007669"/>
    <property type="project" value="InterPro"/>
</dbReference>
<dbReference type="SUPFAM" id="SSF53187">
    <property type="entry name" value="Zn-dependent exopeptidases"/>
    <property type="match status" value="1"/>
</dbReference>
<keyword evidence="1" id="KW-0732">Signal</keyword>
<dbReference type="Gene3D" id="3.50.30.30">
    <property type="match status" value="1"/>
</dbReference>
<feature type="domain" description="Peptidase M28" evidence="3">
    <location>
        <begin position="294"/>
        <end position="485"/>
    </location>
</feature>
<dbReference type="Proteomes" id="UP000027661">
    <property type="component" value="Unassembled WGS sequence"/>
</dbReference>
<feature type="chain" id="PRO_5001666882" evidence="1">
    <location>
        <begin position="22"/>
        <end position="497"/>
    </location>
</feature>
<comment type="caution">
    <text evidence="4">The sequence shown here is derived from an EMBL/GenBank/DDBJ whole genome shotgun (WGS) entry which is preliminary data.</text>
</comment>
<evidence type="ECO:0000259" key="2">
    <source>
        <dbReference type="Pfam" id="PF02225"/>
    </source>
</evidence>
<dbReference type="GeneID" id="5302590"/>
<dbReference type="PATRIC" id="fig|1339352.3.peg.1236"/>
<dbReference type="InterPro" id="IPR007484">
    <property type="entry name" value="Peptidase_M28"/>
</dbReference>
<evidence type="ECO:0000313" key="5">
    <source>
        <dbReference type="Proteomes" id="UP000027661"/>
    </source>
</evidence>
<dbReference type="GO" id="GO:0006508">
    <property type="term" value="P:proteolysis"/>
    <property type="evidence" value="ECO:0007669"/>
    <property type="project" value="InterPro"/>
</dbReference>
<gene>
    <name evidence="4" type="ORF">M099_1274</name>
</gene>